<gene>
    <name evidence="3" type="ORF">CYCCA115_LOCUS14399</name>
</gene>
<sequence length="1030" mass="114305">MRISLQNPFLFFGIDEFEKNQNNNQFFDGDKSDPQLCLENPLVGFWLICSELFDYLWATTFGDEYYSEPPLSIIRGIKQKRSAPSQSFFRPESSTHHTQQAIQKITDQRKRHCTLTDNRYDALVDDDESIGTNDDNAEAADDDATTIGGDAFQQPDKDDDDDEILVTEVRNNPRRPPLSSDDDDDEEDEDDDVASNAGEVQSEYVEAPGRSEDDNMAVDGLTSPTQVSQDSSSLINTPPPTRRLPPPLTLAEKLNKLIQVNLDGMTCRCHIFETTFATNYLGSDSGTVAETILSAVLTSMEEALNNSFHKLKILPISDDTYKQQNRWIRNSVELRNKISSYRALSLYCNMEYGNSPYAATNSKPGEKKLRTCMRVGFARDMSAEAVQDYLHTGLRSQGRGAGCYPSPLHYGDIVKVGCFAFTPPEVNFEAYAKEIMRHFDFAIPIGIKMDWVSTPYTGRAKFNERSPGVTSPHGYARKIHAKRVDQELRSLLHPSTTKPDFPFAAPATFISDWKSAQQGLINVKAYCPVKDANLTLISKLRDYYILTEVLYLVMDLPGMFKFATTTMFGACTLFKVLLSIKATPAQADKASHAHQSTTETVDSDDDSSDDDSNVASDSKDGQFTEVQSKKAATKVKKKVKKKKQPITDNENPFLNDLFPAQRKMAEAADRKLKNDQERHKSSPLFLMVLPGGMEGTYILVCRKKFGQLARNVLKGLIPFLTHHLYEPTLTKPDQALCKWVPQSEISMVRRKNLKWCTNTLRAVEATALPEAVEEALEFLEDVMEDATDVYHGQLSIDLDMANNKDIDDGKTVTGMMDEMQEREQQLEDAFNEIEIWDNALEAQERALAQQRADNAALQVQLAALQSQVSHPPTMMVHPPPTPPHNNRVSPDRQALTPPVRPSNRTLGKSPTGKSSIVPNTVTKPKKAIKQGKPPKQPAKKARTSTGFQFQEPSPAQTLAAPAVQVDKSHMEGDNTTSASQDESQTSSLTASTPRGGGPPFFSPPPGKAQSDGASKSSRSARGAPRSAEGT</sequence>
<accession>A0AAD2FUZ4</accession>
<proteinExistence type="predicted"/>
<feature type="compositionally biased region" description="Polar residues" evidence="2">
    <location>
        <begin position="973"/>
        <end position="992"/>
    </location>
</feature>
<feature type="region of interest" description="Disordered" evidence="2">
    <location>
        <begin position="870"/>
        <end position="1030"/>
    </location>
</feature>
<feature type="compositionally biased region" description="Polar residues" evidence="2">
    <location>
        <begin position="943"/>
        <end position="956"/>
    </location>
</feature>
<dbReference type="Proteomes" id="UP001295423">
    <property type="component" value="Unassembled WGS sequence"/>
</dbReference>
<feature type="coiled-coil region" evidence="1">
    <location>
        <begin position="812"/>
        <end position="867"/>
    </location>
</feature>
<feature type="compositionally biased region" description="Acidic residues" evidence="2">
    <location>
        <begin position="180"/>
        <end position="193"/>
    </location>
</feature>
<feature type="region of interest" description="Disordered" evidence="2">
    <location>
        <begin position="587"/>
        <end position="654"/>
    </location>
</feature>
<feature type="compositionally biased region" description="Polar residues" evidence="2">
    <location>
        <begin position="902"/>
        <end position="922"/>
    </location>
</feature>
<evidence type="ECO:0000313" key="3">
    <source>
        <dbReference type="EMBL" id="CAJ1953798.1"/>
    </source>
</evidence>
<reference evidence="3" key="1">
    <citation type="submission" date="2023-08" db="EMBL/GenBank/DDBJ databases">
        <authorList>
            <person name="Audoor S."/>
            <person name="Bilcke G."/>
        </authorList>
    </citation>
    <scope>NUCLEOTIDE SEQUENCE</scope>
</reference>
<dbReference type="EMBL" id="CAKOGP040001841">
    <property type="protein sequence ID" value="CAJ1953798.1"/>
    <property type="molecule type" value="Genomic_DNA"/>
</dbReference>
<keyword evidence="1" id="KW-0175">Coiled coil</keyword>
<comment type="caution">
    <text evidence="3">The sequence shown here is derived from an EMBL/GenBank/DDBJ whole genome shotgun (WGS) entry which is preliminary data.</text>
</comment>
<evidence type="ECO:0000256" key="2">
    <source>
        <dbReference type="SAM" id="MobiDB-lite"/>
    </source>
</evidence>
<dbReference type="AlphaFoldDB" id="A0AAD2FUZ4"/>
<feature type="compositionally biased region" description="Basic residues" evidence="2">
    <location>
        <begin position="631"/>
        <end position="644"/>
    </location>
</feature>
<feature type="region of interest" description="Disordered" evidence="2">
    <location>
        <begin position="125"/>
        <end position="245"/>
    </location>
</feature>
<evidence type="ECO:0000313" key="4">
    <source>
        <dbReference type="Proteomes" id="UP001295423"/>
    </source>
</evidence>
<feature type="compositionally biased region" description="Low complexity" evidence="2">
    <location>
        <begin position="1008"/>
        <end position="1030"/>
    </location>
</feature>
<organism evidence="3 4">
    <name type="scientific">Cylindrotheca closterium</name>
    <dbReference type="NCBI Taxonomy" id="2856"/>
    <lineage>
        <taxon>Eukaryota</taxon>
        <taxon>Sar</taxon>
        <taxon>Stramenopiles</taxon>
        <taxon>Ochrophyta</taxon>
        <taxon>Bacillariophyta</taxon>
        <taxon>Bacillariophyceae</taxon>
        <taxon>Bacillariophycidae</taxon>
        <taxon>Bacillariales</taxon>
        <taxon>Bacillariaceae</taxon>
        <taxon>Cylindrotheca</taxon>
    </lineage>
</organism>
<keyword evidence="4" id="KW-1185">Reference proteome</keyword>
<feature type="compositionally biased region" description="Acidic residues" evidence="2">
    <location>
        <begin position="601"/>
        <end position="612"/>
    </location>
</feature>
<protein>
    <submittedName>
        <fullName evidence="3">Uncharacterized protein</fullName>
    </submittedName>
</protein>
<feature type="compositionally biased region" description="Acidic residues" evidence="2">
    <location>
        <begin position="125"/>
        <end position="144"/>
    </location>
</feature>
<name>A0AAD2FUZ4_9STRA</name>
<feature type="compositionally biased region" description="Polar residues" evidence="2">
    <location>
        <begin position="222"/>
        <end position="236"/>
    </location>
</feature>
<evidence type="ECO:0000256" key="1">
    <source>
        <dbReference type="SAM" id="Coils"/>
    </source>
</evidence>